<reference evidence="3 4" key="1">
    <citation type="journal article" date="2013" name="BMC Genomics">
        <title>Reconstruction of the lipid metabolism for the microalga Monoraphidium neglectum from its genome sequence reveals characteristics suitable for biofuel production.</title>
        <authorList>
            <person name="Bogen C."/>
            <person name="Al-Dilaimi A."/>
            <person name="Albersmeier A."/>
            <person name="Wichmann J."/>
            <person name="Grundmann M."/>
            <person name="Rupp O."/>
            <person name="Lauersen K.J."/>
            <person name="Blifernez-Klassen O."/>
            <person name="Kalinowski J."/>
            <person name="Goesmann A."/>
            <person name="Mussgnug J.H."/>
            <person name="Kruse O."/>
        </authorList>
    </citation>
    <scope>NUCLEOTIDE SEQUENCE [LARGE SCALE GENOMIC DNA]</scope>
    <source>
        <strain evidence="3 4">SAG 48.87</strain>
    </source>
</reference>
<protein>
    <submittedName>
        <fullName evidence="3">Uncharacterized protein</fullName>
    </submittedName>
</protein>
<evidence type="ECO:0000256" key="1">
    <source>
        <dbReference type="SAM" id="Coils"/>
    </source>
</evidence>
<feature type="compositionally biased region" description="Low complexity" evidence="2">
    <location>
        <begin position="172"/>
        <end position="192"/>
    </location>
</feature>
<dbReference type="RefSeq" id="XP_013903120.1">
    <property type="nucleotide sequence ID" value="XM_014047666.1"/>
</dbReference>
<organism evidence="3 4">
    <name type="scientific">Monoraphidium neglectum</name>
    <dbReference type="NCBI Taxonomy" id="145388"/>
    <lineage>
        <taxon>Eukaryota</taxon>
        <taxon>Viridiplantae</taxon>
        <taxon>Chlorophyta</taxon>
        <taxon>core chlorophytes</taxon>
        <taxon>Chlorophyceae</taxon>
        <taxon>CS clade</taxon>
        <taxon>Sphaeropleales</taxon>
        <taxon>Selenastraceae</taxon>
        <taxon>Monoraphidium</taxon>
    </lineage>
</organism>
<keyword evidence="4" id="KW-1185">Reference proteome</keyword>
<gene>
    <name evidence="3" type="ORF">MNEG_3855</name>
</gene>
<proteinExistence type="predicted"/>
<dbReference type="EMBL" id="KK100725">
    <property type="protein sequence ID" value="KIZ04101.1"/>
    <property type="molecule type" value="Genomic_DNA"/>
</dbReference>
<keyword evidence="1" id="KW-0175">Coiled coil</keyword>
<dbReference type="KEGG" id="mng:MNEG_3855"/>
<feature type="coiled-coil region" evidence="1">
    <location>
        <begin position="322"/>
        <end position="359"/>
    </location>
</feature>
<evidence type="ECO:0000313" key="4">
    <source>
        <dbReference type="Proteomes" id="UP000054498"/>
    </source>
</evidence>
<dbReference type="AlphaFoldDB" id="A0A0D2NGE7"/>
<dbReference type="GeneID" id="25736733"/>
<accession>A0A0D2NGE7</accession>
<name>A0A0D2NGE7_9CHLO</name>
<sequence length="496" mass="50621">MRDAGEVARSSGSKRVMGAVRENGFNARGAAARAQKRARAQAGASEADAPAPERRASSSSSCDVAPGPHAVKAAGGAPGAGDAPGGAPACLSANAQQQRGGMPEIKHDPAAFAAAMALPGGALQALPGLPDLGAPPRAAAATAAAAAAAEVYSVLNGAGYLSPLGRCGDGGAASPAAGGQQQLQQQQQRATATWSGSFDSSATCVDFGGHNWPHATPTDVALHGRLQLQHAVSAPMSQFAAAGLPPASPAIAPGASAAVPRGGFQGHSATASPSTDQRCGAAALRAGTAAAEYGAQPWLLAAQLSEQEEQLRQRVSQDSGLREQLHERLQLLQRRQERAQQLQALLQQQQAQALQQQQLYEQQRHLAQVQQQLHALHRHAHSHMLLPQLSEGAAGALLPYGFGAEGHPAEFMAAPPHADLVAGGGCALGGVHGCHPHHDASAAAAHALAYEVPAPLTHGYAHAEAQQLADCGQGHGHGEIDLAEDVDLDMLLDWMS</sequence>
<feature type="compositionally biased region" description="Low complexity" evidence="2">
    <location>
        <begin position="40"/>
        <end position="50"/>
    </location>
</feature>
<feature type="region of interest" description="Disordered" evidence="2">
    <location>
        <begin position="1"/>
        <end position="103"/>
    </location>
</feature>
<evidence type="ECO:0000256" key="2">
    <source>
        <dbReference type="SAM" id="MobiDB-lite"/>
    </source>
</evidence>
<feature type="compositionally biased region" description="Low complexity" evidence="2">
    <location>
        <begin position="57"/>
        <end position="75"/>
    </location>
</feature>
<dbReference type="Proteomes" id="UP000054498">
    <property type="component" value="Unassembled WGS sequence"/>
</dbReference>
<evidence type="ECO:0000313" key="3">
    <source>
        <dbReference type="EMBL" id="KIZ04101.1"/>
    </source>
</evidence>
<feature type="region of interest" description="Disordered" evidence="2">
    <location>
        <begin position="170"/>
        <end position="194"/>
    </location>
</feature>